<proteinExistence type="predicted"/>
<keyword evidence="4" id="KW-1185">Reference proteome</keyword>
<feature type="compositionally biased region" description="Polar residues" evidence="1">
    <location>
        <begin position="175"/>
        <end position="186"/>
    </location>
</feature>
<dbReference type="SMART" id="SM00355">
    <property type="entry name" value="ZnF_C2H2"/>
    <property type="match status" value="2"/>
</dbReference>
<evidence type="ECO:0000313" key="4">
    <source>
        <dbReference type="Proteomes" id="UP000298030"/>
    </source>
</evidence>
<dbReference type="Proteomes" id="UP000298030">
    <property type="component" value="Unassembled WGS sequence"/>
</dbReference>
<evidence type="ECO:0000313" key="3">
    <source>
        <dbReference type="EMBL" id="TEB23282.1"/>
    </source>
</evidence>
<evidence type="ECO:0000256" key="1">
    <source>
        <dbReference type="SAM" id="MobiDB-lite"/>
    </source>
</evidence>
<feature type="region of interest" description="Disordered" evidence="1">
    <location>
        <begin position="163"/>
        <end position="295"/>
    </location>
</feature>
<dbReference type="AlphaFoldDB" id="A0A4Y7SNC1"/>
<feature type="compositionally biased region" description="Polar residues" evidence="1">
    <location>
        <begin position="124"/>
        <end position="135"/>
    </location>
</feature>
<comment type="caution">
    <text evidence="3">The sequence shown here is derived from an EMBL/GenBank/DDBJ whole genome shotgun (WGS) entry which is preliminary data.</text>
</comment>
<dbReference type="EMBL" id="QPFP01000080">
    <property type="protein sequence ID" value="TEB23282.1"/>
    <property type="molecule type" value="Genomic_DNA"/>
</dbReference>
<name>A0A4Y7SNC1_COPMI</name>
<reference evidence="3 4" key="1">
    <citation type="journal article" date="2019" name="Nat. Ecol. Evol.">
        <title>Megaphylogeny resolves global patterns of mushroom evolution.</title>
        <authorList>
            <person name="Varga T."/>
            <person name="Krizsan K."/>
            <person name="Foldi C."/>
            <person name="Dima B."/>
            <person name="Sanchez-Garcia M."/>
            <person name="Sanchez-Ramirez S."/>
            <person name="Szollosi G.J."/>
            <person name="Szarkandi J.G."/>
            <person name="Papp V."/>
            <person name="Albert L."/>
            <person name="Andreopoulos W."/>
            <person name="Angelini C."/>
            <person name="Antonin V."/>
            <person name="Barry K.W."/>
            <person name="Bougher N.L."/>
            <person name="Buchanan P."/>
            <person name="Buyck B."/>
            <person name="Bense V."/>
            <person name="Catcheside P."/>
            <person name="Chovatia M."/>
            <person name="Cooper J."/>
            <person name="Damon W."/>
            <person name="Desjardin D."/>
            <person name="Finy P."/>
            <person name="Geml J."/>
            <person name="Haridas S."/>
            <person name="Hughes K."/>
            <person name="Justo A."/>
            <person name="Karasinski D."/>
            <person name="Kautmanova I."/>
            <person name="Kiss B."/>
            <person name="Kocsube S."/>
            <person name="Kotiranta H."/>
            <person name="LaButti K.M."/>
            <person name="Lechner B.E."/>
            <person name="Liimatainen K."/>
            <person name="Lipzen A."/>
            <person name="Lukacs Z."/>
            <person name="Mihaltcheva S."/>
            <person name="Morgado L.N."/>
            <person name="Niskanen T."/>
            <person name="Noordeloos M.E."/>
            <person name="Ohm R.A."/>
            <person name="Ortiz-Santana B."/>
            <person name="Ovrebo C."/>
            <person name="Racz N."/>
            <person name="Riley R."/>
            <person name="Savchenko A."/>
            <person name="Shiryaev A."/>
            <person name="Soop K."/>
            <person name="Spirin V."/>
            <person name="Szebenyi C."/>
            <person name="Tomsovsky M."/>
            <person name="Tulloss R.E."/>
            <person name="Uehling J."/>
            <person name="Grigoriev I.V."/>
            <person name="Vagvolgyi C."/>
            <person name="Papp T."/>
            <person name="Martin F.M."/>
            <person name="Miettinen O."/>
            <person name="Hibbett D.S."/>
            <person name="Nagy L.G."/>
        </authorList>
    </citation>
    <scope>NUCLEOTIDE SEQUENCE [LARGE SCALE GENOMIC DNA]</scope>
    <source>
        <strain evidence="3 4">FP101781</strain>
    </source>
</reference>
<organism evidence="3 4">
    <name type="scientific">Coprinellus micaceus</name>
    <name type="common">Glistening ink-cap mushroom</name>
    <name type="synonym">Coprinus micaceus</name>
    <dbReference type="NCBI Taxonomy" id="71717"/>
    <lineage>
        <taxon>Eukaryota</taxon>
        <taxon>Fungi</taxon>
        <taxon>Dikarya</taxon>
        <taxon>Basidiomycota</taxon>
        <taxon>Agaricomycotina</taxon>
        <taxon>Agaricomycetes</taxon>
        <taxon>Agaricomycetidae</taxon>
        <taxon>Agaricales</taxon>
        <taxon>Agaricineae</taxon>
        <taxon>Psathyrellaceae</taxon>
        <taxon>Coprinellus</taxon>
    </lineage>
</organism>
<feature type="domain" description="C2H2-type" evidence="2">
    <location>
        <begin position="342"/>
        <end position="368"/>
    </location>
</feature>
<feature type="region of interest" description="Disordered" evidence="1">
    <location>
        <begin position="115"/>
        <end position="144"/>
    </location>
</feature>
<feature type="compositionally biased region" description="Low complexity" evidence="1">
    <location>
        <begin position="239"/>
        <end position="272"/>
    </location>
</feature>
<gene>
    <name evidence="3" type="ORF">FA13DRAFT_1454678</name>
</gene>
<feature type="compositionally biased region" description="Low complexity" evidence="1">
    <location>
        <begin position="211"/>
        <end position="231"/>
    </location>
</feature>
<feature type="domain" description="C2H2-type" evidence="2">
    <location>
        <begin position="373"/>
        <end position="402"/>
    </location>
</feature>
<accession>A0A4Y7SNC1</accession>
<dbReference type="OrthoDB" id="3069131at2759"/>
<dbReference type="InterPro" id="IPR013087">
    <property type="entry name" value="Znf_C2H2_type"/>
</dbReference>
<evidence type="ECO:0000259" key="2">
    <source>
        <dbReference type="SMART" id="SM00355"/>
    </source>
</evidence>
<sequence length="440" mass="48438">MSGIDPAILWFHPEDLGTLGEDASNLRDPDLLPGDSTPFNGSSLLFHDSTFDTGYPMPIPAFPTILSPSIAFASGSPFDTPPFPAPTDGPGLLTGFPWHTSLDKTLTSQESFDHLPPVLPSPSTPIKATRTSNFRPSPMAIDNQHPDAREALRARLAGMQLKEEPNLPQYISPKYLTQSTGLTTPPKSERPLKRRLFPEELFTSRSAPVSPLANRTRPLAPLPRRAAKPTPSVAEAGKLSPLQTPLSPTQLLTPGPSRPHSASSSYTPSTSPRLKSEGGCDADDEYSPSSEGRTKKYQKVFRRTFKASTAHTADLDGQTQLTRVLASLPPHLQHIEEKGGLFYCPFENCDRTSHSSGDMGRHLESNVHATHKFVCLDPNCLTQFAREDSMKRHHSNPRGKQHKSTHDRMLKQGFECRVRREQIEEVSKQIKQLAHSPCAV</sequence>
<protein>
    <recommendedName>
        <fullName evidence="2">C2H2-type domain-containing protein</fullName>
    </recommendedName>
</protein>